<protein>
    <submittedName>
        <fullName evidence="1">(2Fe-2S) ferredoxin domain-containing protein</fullName>
    </submittedName>
</protein>
<dbReference type="RefSeq" id="WP_163698941.1">
    <property type="nucleotide sequence ID" value="NZ_QXHD01000004.1"/>
</dbReference>
<dbReference type="Proteomes" id="UP000481033">
    <property type="component" value="Unassembled WGS sequence"/>
</dbReference>
<evidence type="ECO:0000313" key="2">
    <source>
        <dbReference type="Proteomes" id="UP000481033"/>
    </source>
</evidence>
<keyword evidence="2" id="KW-1185">Reference proteome</keyword>
<name>A0A6M0RL06_9CYAN</name>
<sequence>MSPLKQLPPYMFILEGIFLGYLSKKKRKIKALALEVEQEQVVIKLPKEVRDSIQDYQFQPGDKIRCIGRSQVDFTTGTIKLRAYQVLPLLPPNEEVPFTTAPQAPMSTTAEASQVPTYPTVAVAQKPPKILICRKSGCQKRGGHQLISKLESILQEYQLHDQVEIQYTGCQKRCSKAPTLTIMPGKHRYDRLSLQSLSNVVEKHFFPSKPCSLES</sequence>
<dbReference type="AlphaFoldDB" id="A0A6M0RL06"/>
<dbReference type="CDD" id="cd02980">
    <property type="entry name" value="TRX_Fd_family"/>
    <property type="match status" value="1"/>
</dbReference>
<comment type="caution">
    <text evidence="1">The sequence shown here is derived from an EMBL/GenBank/DDBJ whole genome shotgun (WGS) entry which is preliminary data.</text>
</comment>
<evidence type="ECO:0000313" key="1">
    <source>
        <dbReference type="EMBL" id="NEZ56937.1"/>
    </source>
</evidence>
<dbReference type="SUPFAM" id="SSF52833">
    <property type="entry name" value="Thioredoxin-like"/>
    <property type="match status" value="1"/>
</dbReference>
<dbReference type="Gene3D" id="3.40.30.10">
    <property type="entry name" value="Glutaredoxin"/>
    <property type="match status" value="1"/>
</dbReference>
<dbReference type="EMBL" id="QXHD01000004">
    <property type="protein sequence ID" value="NEZ56937.1"/>
    <property type="molecule type" value="Genomic_DNA"/>
</dbReference>
<proteinExistence type="predicted"/>
<organism evidence="1 2">
    <name type="scientific">Adonisia turfae CCMR0081</name>
    <dbReference type="NCBI Taxonomy" id="2292702"/>
    <lineage>
        <taxon>Bacteria</taxon>
        <taxon>Bacillati</taxon>
        <taxon>Cyanobacteriota</taxon>
        <taxon>Adonisia</taxon>
        <taxon>Adonisia turfae</taxon>
    </lineage>
</organism>
<dbReference type="InterPro" id="IPR036249">
    <property type="entry name" value="Thioredoxin-like_sf"/>
</dbReference>
<reference evidence="1 2" key="1">
    <citation type="journal article" date="2020" name="Microb. Ecol.">
        <title>Ecogenomics of the Marine Benthic Filamentous Cyanobacterium Adonisia.</title>
        <authorList>
            <person name="Walter J.M."/>
            <person name="Coutinho F.H."/>
            <person name="Leomil L."/>
            <person name="Hargreaves P.I."/>
            <person name="Campeao M.E."/>
            <person name="Vieira V.V."/>
            <person name="Silva B.S."/>
            <person name="Fistarol G.O."/>
            <person name="Salomon P.S."/>
            <person name="Sawabe T."/>
            <person name="Mino S."/>
            <person name="Hosokawa M."/>
            <person name="Miyashita H."/>
            <person name="Maruyama F."/>
            <person name="van Verk M.C."/>
            <person name="Dutilh B.E."/>
            <person name="Thompson C.C."/>
            <person name="Thompson F.L."/>
        </authorList>
    </citation>
    <scope>NUCLEOTIDE SEQUENCE [LARGE SCALE GENOMIC DNA]</scope>
    <source>
        <strain evidence="1 2">CCMR0081</strain>
    </source>
</reference>
<gene>
    <name evidence="1" type="ORF">DXZ20_14865</name>
</gene>
<accession>A0A6M0RL06</accession>